<name>A0A0C3QV90_9AGAM</name>
<sequence length="61" mass="6262">MLGLHSTFSVPRTTVCCILGHSKPSGGDGARRSGSALEGSLGRLLRFGKHQPGPMAGSTLL</sequence>
<dbReference type="EMBL" id="KN822948">
    <property type="protein sequence ID" value="KIO33466.1"/>
    <property type="molecule type" value="Genomic_DNA"/>
</dbReference>
<organism evidence="1 2">
    <name type="scientific">Tulasnella calospora MUT 4182</name>
    <dbReference type="NCBI Taxonomy" id="1051891"/>
    <lineage>
        <taxon>Eukaryota</taxon>
        <taxon>Fungi</taxon>
        <taxon>Dikarya</taxon>
        <taxon>Basidiomycota</taxon>
        <taxon>Agaricomycotina</taxon>
        <taxon>Agaricomycetes</taxon>
        <taxon>Cantharellales</taxon>
        <taxon>Tulasnellaceae</taxon>
        <taxon>Tulasnella</taxon>
    </lineage>
</organism>
<protein>
    <submittedName>
        <fullName evidence="1">Uncharacterized protein</fullName>
    </submittedName>
</protein>
<gene>
    <name evidence="1" type="ORF">M407DRAFT_192350</name>
</gene>
<keyword evidence="2" id="KW-1185">Reference proteome</keyword>
<reference evidence="2" key="2">
    <citation type="submission" date="2015-01" db="EMBL/GenBank/DDBJ databases">
        <title>Evolutionary Origins and Diversification of the Mycorrhizal Mutualists.</title>
        <authorList>
            <consortium name="DOE Joint Genome Institute"/>
            <consortium name="Mycorrhizal Genomics Consortium"/>
            <person name="Kohler A."/>
            <person name="Kuo A."/>
            <person name="Nagy L.G."/>
            <person name="Floudas D."/>
            <person name="Copeland A."/>
            <person name="Barry K.W."/>
            <person name="Cichocki N."/>
            <person name="Veneault-Fourrey C."/>
            <person name="LaButti K."/>
            <person name="Lindquist E.A."/>
            <person name="Lipzen A."/>
            <person name="Lundell T."/>
            <person name="Morin E."/>
            <person name="Murat C."/>
            <person name="Riley R."/>
            <person name="Ohm R."/>
            <person name="Sun H."/>
            <person name="Tunlid A."/>
            <person name="Henrissat B."/>
            <person name="Grigoriev I.V."/>
            <person name="Hibbett D.S."/>
            <person name="Martin F."/>
        </authorList>
    </citation>
    <scope>NUCLEOTIDE SEQUENCE [LARGE SCALE GENOMIC DNA]</scope>
    <source>
        <strain evidence="2">MUT 4182</strain>
    </source>
</reference>
<proteinExistence type="predicted"/>
<dbReference type="AlphaFoldDB" id="A0A0C3QV90"/>
<evidence type="ECO:0000313" key="1">
    <source>
        <dbReference type="EMBL" id="KIO33466.1"/>
    </source>
</evidence>
<reference evidence="1 2" key="1">
    <citation type="submission" date="2014-04" db="EMBL/GenBank/DDBJ databases">
        <authorList>
            <consortium name="DOE Joint Genome Institute"/>
            <person name="Kuo A."/>
            <person name="Girlanda M."/>
            <person name="Perotto S."/>
            <person name="Kohler A."/>
            <person name="Nagy L.G."/>
            <person name="Floudas D."/>
            <person name="Copeland A."/>
            <person name="Barry K.W."/>
            <person name="Cichocki N."/>
            <person name="Veneault-Fourrey C."/>
            <person name="LaButti K."/>
            <person name="Lindquist E.A."/>
            <person name="Lipzen A."/>
            <person name="Lundell T."/>
            <person name="Morin E."/>
            <person name="Murat C."/>
            <person name="Sun H."/>
            <person name="Tunlid A."/>
            <person name="Henrissat B."/>
            <person name="Grigoriev I.V."/>
            <person name="Hibbett D.S."/>
            <person name="Martin F."/>
            <person name="Nordberg H.P."/>
            <person name="Cantor M.N."/>
            <person name="Hua S.X."/>
        </authorList>
    </citation>
    <scope>NUCLEOTIDE SEQUENCE [LARGE SCALE GENOMIC DNA]</scope>
    <source>
        <strain evidence="1 2">MUT 4182</strain>
    </source>
</reference>
<evidence type="ECO:0000313" key="2">
    <source>
        <dbReference type="Proteomes" id="UP000054248"/>
    </source>
</evidence>
<dbReference type="HOGENOM" id="CLU_2924437_0_0_1"/>
<dbReference type="Proteomes" id="UP000054248">
    <property type="component" value="Unassembled WGS sequence"/>
</dbReference>
<accession>A0A0C3QV90</accession>